<protein>
    <submittedName>
        <fullName evidence="4">Spore coat protein SA</fullName>
        <ecNumber evidence="4">2.4.-.-</ecNumber>
    </submittedName>
</protein>
<accession>A0A143PMR0</accession>
<evidence type="ECO:0000256" key="2">
    <source>
        <dbReference type="ARBA" id="ARBA00022679"/>
    </source>
</evidence>
<keyword evidence="1 4" id="KW-0328">Glycosyltransferase</keyword>
<proteinExistence type="predicted"/>
<keyword evidence="5" id="KW-1185">Reference proteome</keyword>
<keyword evidence="4" id="KW-0946">Virion</keyword>
<dbReference type="SUPFAM" id="SSF53756">
    <property type="entry name" value="UDP-Glycosyltransferase/glycogen phosphorylase"/>
    <property type="match status" value="1"/>
</dbReference>
<dbReference type="CDD" id="cd03801">
    <property type="entry name" value="GT4_PimA-like"/>
    <property type="match status" value="1"/>
</dbReference>
<sequence length="559" mass="60100">MRVSRCVPGTDRVASRTSLSPDGVEVVASPFFTDAKRLRALALPRGALMTVLRPAALLLPADVLRATLERARQAQLDVAMVDGVPPEVFYVASARAHAMAEAAGAVAGAVTIPQAIERLRRLGLSVREVPLAVARLAPEDVGWPDRALAEALDGSAWKEWPAAPLLELDSRSRLAAALRAHDEDRARDRERLRRARGPATCDGMDRRRSVLVTVPAMYQSGANAAWEEMLTALPADDIAFVCGRDTALRRLLDARGFTTWQTTDGMGPRSARDAAVFLEALHTVRPDVIHFDGAEGSTWAPVAFARGTRIVQHVRLNELERFQPAFAFADAIVAVAPHLQQRIAARLGPSARVEHIADGIDLQARVPVAYGRPADGRVRCLCVGRIEPEKGTTQVLDISRALAALVPCDLLVVGSCGHDPAYCDAFTADVLAAAPPLTATWRSFTHPIHALYAHADVVLVGSRNEALGMVGLEALAAGCLLVARRSAGYACIVDESRDEGLLFDGSDAPAVVAARIVEALGERERFAVGGRRKVESTFDARNTAERLLALWRDLARAST</sequence>
<dbReference type="Proteomes" id="UP000076079">
    <property type="component" value="Chromosome"/>
</dbReference>
<dbReference type="EC" id="2.4.-.-" evidence="4"/>
<evidence type="ECO:0000313" key="5">
    <source>
        <dbReference type="Proteomes" id="UP000076079"/>
    </source>
</evidence>
<dbReference type="Pfam" id="PF13439">
    <property type="entry name" value="Glyco_transf_4"/>
    <property type="match status" value="1"/>
</dbReference>
<dbReference type="Pfam" id="PF13692">
    <property type="entry name" value="Glyco_trans_1_4"/>
    <property type="match status" value="1"/>
</dbReference>
<dbReference type="PANTHER" id="PTHR12526:SF510">
    <property type="entry name" value="D-INOSITOL 3-PHOSPHATE GLYCOSYLTRANSFERASE"/>
    <property type="match status" value="1"/>
</dbReference>
<dbReference type="AlphaFoldDB" id="A0A143PMR0"/>
<feature type="domain" description="Glycosyltransferase subfamily 4-like N-terminal" evidence="3">
    <location>
        <begin position="262"/>
        <end position="363"/>
    </location>
</feature>
<reference evidence="4 5" key="1">
    <citation type="journal article" date="2016" name="Genome Announc.">
        <title>First Complete Genome Sequence of a Subdivision 6 Acidobacterium Strain.</title>
        <authorList>
            <person name="Huang S."/>
            <person name="Vieira S."/>
            <person name="Bunk B."/>
            <person name="Riedel T."/>
            <person name="Sproer C."/>
            <person name="Overmann J."/>
        </authorList>
    </citation>
    <scope>NUCLEOTIDE SEQUENCE [LARGE SCALE GENOMIC DNA]</scope>
    <source>
        <strain evidence="5">DSM 100886 HEG_-6_39</strain>
    </source>
</reference>
<gene>
    <name evidence="4" type="primary">cotSA</name>
    <name evidence="4" type="ORF">LuPra_02273</name>
</gene>
<evidence type="ECO:0000313" key="4">
    <source>
        <dbReference type="EMBL" id="AMY09064.1"/>
    </source>
</evidence>
<evidence type="ECO:0000256" key="1">
    <source>
        <dbReference type="ARBA" id="ARBA00022676"/>
    </source>
</evidence>
<organism evidence="4 5">
    <name type="scientific">Luteitalea pratensis</name>
    <dbReference type="NCBI Taxonomy" id="1855912"/>
    <lineage>
        <taxon>Bacteria</taxon>
        <taxon>Pseudomonadati</taxon>
        <taxon>Acidobacteriota</taxon>
        <taxon>Vicinamibacteria</taxon>
        <taxon>Vicinamibacterales</taxon>
        <taxon>Vicinamibacteraceae</taxon>
        <taxon>Luteitalea</taxon>
    </lineage>
</organism>
<dbReference type="GO" id="GO:0016757">
    <property type="term" value="F:glycosyltransferase activity"/>
    <property type="evidence" value="ECO:0007669"/>
    <property type="project" value="UniProtKB-KW"/>
</dbReference>
<dbReference type="Gene3D" id="3.40.50.2000">
    <property type="entry name" value="Glycogen Phosphorylase B"/>
    <property type="match status" value="2"/>
</dbReference>
<keyword evidence="2 4" id="KW-0808">Transferase</keyword>
<name>A0A143PMR0_LUTPR</name>
<keyword evidence="4" id="KW-0167">Capsid protein</keyword>
<evidence type="ECO:0000259" key="3">
    <source>
        <dbReference type="Pfam" id="PF13439"/>
    </source>
</evidence>
<dbReference type="EMBL" id="CP015136">
    <property type="protein sequence ID" value="AMY09064.1"/>
    <property type="molecule type" value="Genomic_DNA"/>
</dbReference>
<dbReference type="KEGG" id="abac:LuPra_02273"/>
<dbReference type="PANTHER" id="PTHR12526">
    <property type="entry name" value="GLYCOSYLTRANSFERASE"/>
    <property type="match status" value="1"/>
</dbReference>
<reference evidence="5" key="2">
    <citation type="submission" date="2016-04" db="EMBL/GenBank/DDBJ databases">
        <title>First Complete Genome Sequence of a Subdivision 6 Acidobacterium.</title>
        <authorList>
            <person name="Huang S."/>
            <person name="Vieira S."/>
            <person name="Bunk B."/>
            <person name="Riedel T."/>
            <person name="Sproeer C."/>
            <person name="Overmann J."/>
        </authorList>
    </citation>
    <scope>NUCLEOTIDE SEQUENCE [LARGE SCALE GENOMIC DNA]</scope>
    <source>
        <strain evidence="5">DSM 100886 HEG_-6_39</strain>
    </source>
</reference>
<dbReference type="InterPro" id="IPR028098">
    <property type="entry name" value="Glyco_trans_4-like_N"/>
</dbReference>